<comment type="subcellular location">
    <subcellularLocation>
        <location evidence="1">Cell membrane</location>
        <topology evidence="1">Peripheral membrane protein</topology>
    </subcellularLocation>
</comment>
<evidence type="ECO:0000313" key="8">
    <source>
        <dbReference type="Proteomes" id="UP000468735"/>
    </source>
</evidence>
<protein>
    <submittedName>
        <fullName evidence="7">ABC transporter ATP-binding protein</fullName>
    </submittedName>
</protein>
<dbReference type="Pfam" id="PF00005">
    <property type="entry name" value="ABC_tran"/>
    <property type="match status" value="1"/>
</dbReference>
<dbReference type="InterPro" id="IPR017871">
    <property type="entry name" value="ABC_transporter-like_CS"/>
</dbReference>
<evidence type="ECO:0000256" key="3">
    <source>
        <dbReference type="ARBA" id="ARBA00022741"/>
    </source>
</evidence>
<dbReference type="AlphaFoldDB" id="A0A6H9Z7A4"/>
<comment type="caution">
    <text evidence="7">The sequence shown here is derived from an EMBL/GenBank/DDBJ whole genome shotgun (WGS) entry which is preliminary data.</text>
</comment>
<dbReference type="GO" id="GO:0016887">
    <property type="term" value="F:ATP hydrolysis activity"/>
    <property type="evidence" value="ECO:0007669"/>
    <property type="project" value="InterPro"/>
</dbReference>
<keyword evidence="2" id="KW-0813">Transport</keyword>
<proteinExistence type="predicted"/>
<evidence type="ECO:0000256" key="5">
    <source>
        <dbReference type="ARBA" id="ARBA00023251"/>
    </source>
</evidence>
<dbReference type="PROSITE" id="PS00211">
    <property type="entry name" value="ABC_TRANSPORTER_1"/>
    <property type="match status" value="1"/>
</dbReference>
<evidence type="ECO:0000256" key="1">
    <source>
        <dbReference type="ARBA" id="ARBA00004202"/>
    </source>
</evidence>
<evidence type="ECO:0000256" key="2">
    <source>
        <dbReference type="ARBA" id="ARBA00022448"/>
    </source>
</evidence>
<dbReference type="GO" id="GO:0005524">
    <property type="term" value="F:ATP binding"/>
    <property type="evidence" value="ECO:0007669"/>
    <property type="project" value="UniProtKB-KW"/>
</dbReference>
<sequence length="325" mass="34772">MPVSQYATAAGATFDAVKADDCPLYEVAGLGKSYGDAARALDGVGFEVRAGEVFGVLGRNGAGKSTLVRHLVGLLRPDAGTVRLLGTEIGQEPRKAAEHVAYLPQAESALSDMSVRVAVETTARLRGIRRKQARGEAARLLDELALTPLADRRIGRLSGGQRRLAEVATALAGDRRVLVLDEPTTGLDVDTRHRVWGALRRRRDAGVAIVLVTHNVAEAETVLDRVLVLRGGRMAGYDTPGGLKAELGDDVRLDLAWRDVPPEPLPEAITARAVMSGRRWSLRLPSAEARGLLSELLDGPAFAALDDFTLRTPSLEDVLLAGEEQ</sequence>
<dbReference type="GO" id="GO:0046677">
    <property type="term" value="P:response to antibiotic"/>
    <property type="evidence" value="ECO:0007669"/>
    <property type="project" value="UniProtKB-KW"/>
</dbReference>
<dbReference type="InterPro" id="IPR003439">
    <property type="entry name" value="ABC_transporter-like_ATP-bd"/>
</dbReference>
<keyword evidence="8" id="KW-1185">Reference proteome</keyword>
<keyword evidence="3" id="KW-0547">Nucleotide-binding</keyword>
<keyword evidence="5" id="KW-0046">Antibiotic resistance</keyword>
<dbReference type="RefSeq" id="WP_151560454.1">
    <property type="nucleotide sequence ID" value="NZ_WBMT01000005.1"/>
</dbReference>
<keyword evidence="4 7" id="KW-0067">ATP-binding</keyword>
<dbReference type="InterPro" id="IPR027417">
    <property type="entry name" value="P-loop_NTPase"/>
</dbReference>
<dbReference type="EMBL" id="WBMT01000005">
    <property type="protein sequence ID" value="KAB2349685.1"/>
    <property type="molecule type" value="Genomic_DNA"/>
</dbReference>
<reference evidence="7 8" key="1">
    <citation type="submission" date="2019-09" db="EMBL/GenBank/DDBJ databases">
        <title>Actinomadura physcomitrii sp. nov., a novel actinomycete isolated from moss [Physcomitrium sphaericum (Ludw) Fuernr].</title>
        <authorList>
            <person name="Zhuang X."/>
            <person name="Liu C."/>
        </authorList>
    </citation>
    <scope>NUCLEOTIDE SEQUENCE [LARGE SCALE GENOMIC DNA]</scope>
    <source>
        <strain evidence="7 8">HMC1</strain>
    </source>
</reference>
<dbReference type="OrthoDB" id="9804819at2"/>
<dbReference type="Proteomes" id="UP000468735">
    <property type="component" value="Unassembled WGS sequence"/>
</dbReference>
<dbReference type="InterPro" id="IPR050763">
    <property type="entry name" value="ABC_transporter_ATP-binding"/>
</dbReference>
<organism evidence="7 8">
    <name type="scientific">Actinomadura rudentiformis</name>
    <dbReference type="NCBI Taxonomy" id="359158"/>
    <lineage>
        <taxon>Bacteria</taxon>
        <taxon>Bacillati</taxon>
        <taxon>Actinomycetota</taxon>
        <taxon>Actinomycetes</taxon>
        <taxon>Streptosporangiales</taxon>
        <taxon>Thermomonosporaceae</taxon>
        <taxon>Actinomadura</taxon>
    </lineage>
</organism>
<dbReference type="Gene3D" id="3.40.50.300">
    <property type="entry name" value="P-loop containing nucleotide triphosphate hydrolases"/>
    <property type="match status" value="1"/>
</dbReference>
<feature type="domain" description="ABC transporter" evidence="6">
    <location>
        <begin position="25"/>
        <end position="256"/>
    </location>
</feature>
<gene>
    <name evidence="7" type="ORF">F8566_13090</name>
</gene>
<dbReference type="SUPFAM" id="SSF52540">
    <property type="entry name" value="P-loop containing nucleoside triphosphate hydrolases"/>
    <property type="match status" value="1"/>
</dbReference>
<evidence type="ECO:0000259" key="6">
    <source>
        <dbReference type="PROSITE" id="PS50893"/>
    </source>
</evidence>
<evidence type="ECO:0000313" key="7">
    <source>
        <dbReference type="EMBL" id="KAB2349685.1"/>
    </source>
</evidence>
<dbReference type="PANTHER" id="PTHR42711">
    <property type="entry name" value="ABC TRANSPORTER ATP-BINDING PROTEIN"/>
    <property type="match status" value="1"/>
</dbReference>
<dbReference type="InterPro" id="IPR003593">
    <property type="entry name" value="AAA+_ATPase"/>
</dbReference>
<accession>A0A6H9Z7A4</accession>
<dbReference type="SMART" id="SM00382">
    <property type="entry name" value="AAA"/>
    <property type="match status" value="1"/>
</dbReference>
<dbReference type="PANTHER" id="PTHR42711:SF19">
    <property type="entry name" value="DOXORUBICIN RESISTANCE ATP-BINDING PROTEIN DRRA"/>
    <property type="match status" value="1"/>
</dbReference>
<evidence type="ECO:0000256" key="4">
    <source>
        <dbReference type="ARBA" id="ARBA00022840"/>
    </source>
</evidence>
<dbReference type="PROSITE" id="PS50893">
    <property type="entry name" value="ABC_TRANSPORTER_2"/>
    <property type="match status" value="1"/>
</dbReference>
<name>A0A6H9Z7A4_9ACTN</name>
<dbReference type="GO" id="GO:0005886">
    <property type="term" value="C:plasma membrane"/>
    <property type="evidence" value="ECO:0007669"/>
    <property type="project" value="UniProtKB-SubCell"/>
</dbReference>